<proteinExistence type="predicted"/>
<dbReference type="GO" id="GO:0016020">
    <property type="term" value="C:membrane"/>
    <property type="evidence" value="ECO:0007669"/>
    <property type="project" value="UniProtKB-SubCell"/>
</dbReference>
<dbReference type="Gene3D" id="1.50.40.10">
    <property type="entry name" value="Mitochondrial carrier domain"/>
    <property type="match status" value="1"/>
</dbReference>
<evidence type="ECO:0008006" key="7">
    <source>
        <dbReference type="Google" id="ProtNLM"/>
    </source>
</evidence>
<evidence type="ECO:0000256" key="1">
    <source>
        <dbReference type="ARBA" id="ARBA00004141"/>
    </source>
</evidence>
<evidence type="ECO:0000256" key="3">
    <source>
        <dbReference type="ARBA" id="ARBA00022737"/>
    </source>
</evidence>
<comment type="subcellular location">
    <subcellularLocation>
        <location evidence="1">Membrane</location>
        <topology evidence="1">Multi-pass membrane protein</topology>
    </subcellularLocation>
</comment>
<comment type="caution">
    <text evidence="5">The sequence shown here is derived from an EMBL/GenBank/DDBJ whole genome shotgun (WGS) entry which is preliminary data.</text>
</comment>
<name>A0AAD8LFW1_BABGI</name>
<keyword evidence="3" id="KW-0677">Repeat</keyword>
<gene>
    <name evidence="5" type="ORF">BgAZ_501770</name>
</gene>
<dbReference type="PANTHER" id="PTHR24089">
    <property type="entry name" value="SOLUTE CARRIER FAMILY 25"/>
    <property type="match status" value="1"/>
</dbReference>
<evidence type="ECO:0000256" key="4">
    <source>
        <dbReference type="ARBA" id="ARBA00023136"/>
    </source>
</evidence>
<organism evidence="5 6">
    <name type="scientific">Babesia gibsoni</name>
    <dbReference type="NCBI Taxonomy" id="33632"/>
    <lineage>
        <taxon>Eukaryota</taxon>
        <taxon>Sar</taxon>
        <taxon>Alveolata</taxon>
        <taxon>Apicomplexa</taxon>
        <taxon>Aconoidasida</taxon>
        <taxon>Piroplasmida</taxon>
        <taxon>Babesiidae</taxon>
        <taxon>Babesia</taxon>
    </lineage>
</organism>
<evidence type="ECO:0000313" key="5">
    <source>
        <dbReference type="EMBL" id="KAK1441845.1"/>
    </source>
</evidence>
<dbReference type="AlphaFoldDB" id="A0AAD8LFW1"/>
<dbReference type="InterPro" id="IPR023395">
    <property type="entry name" value="MCP_dom_sf"/>
</dbReference>
<reference evidence="5" key="1">
    <citation type="submission" date="2023-08" db="EMBL/GenBank/DDBJ databases">
        <title>Draft sequence of the Babesia gibsoni genome.</title>
        <authorList>
            <person name="Yamagishi J.Y."/>
            <person name="Xuan X.X."/>
        </authorList>
    </citation>
    <scope>NUCLEOTIDE SEQUENCE</scope>
    <source>
        <strain evidence="5">Azabu</strain>
    </source>
</reference>
<evidence type="ECO:0000256" key="2">
    <source>
        <dbReference type="ARBA" id="ARBA00022692"/>
    </source>
</evidence>
<accession>A0AAD8LFW1</accession>
<protein>
    <recommendedName>
        <fullName evidence="7">Mitochondrial carrier protein</fullName>
    </recommendedName>
</protein>
<evidence type="ECO:0000313" key="6">
    <source>
        <dbReference type="Proteomes" id="UP001230268"/>
    </source>
</evidence>
<dbReference type="SUPFAM" id="SSF103506">
    <property type="entry name" value="Mitochondrial carrier"/>
    <property type="match status" value="1"/>
</dbReference>
<keyword evidence="4" id="KW-0472">Membrane</keyword>
<keyword evidence="2" id="KW-0812">Transmembrane</keyword>
<dbReference type="EMBL" id="JAVEPI010000005">
    <property type="protein sequence ID" value="KAK1441845.1"/>
    <property type="molecule type" value="Genomic_DNA"/>
</dbReference>
<dbReference type="Pfam" id="PF00153">
    <property type="entry name" value="Mito_carr"/>
    <property type="match status" value="1"/>
</dbReference>
<keyword evidence="6" id="KW-1185">Reference proteome</keyword>
<dbReference type="InterPro" id="IPR018108">
    <property type="entry name" value="MCP_transmembrane"/>
</dbReference>
<dbReference type="Proteomes" id="UP001230268">
    <property type="component" value="Unassembled WGS sequence"/>
</dbReference>
<sequence length="598" mass="68791">MISIPNDSFDKLKQNLLKLNIKKRKKRVTEGRVHLTQYLAHALPLATQRLMFAPIYRSCIACQGGARALCAQLSPANFTTLNILGELYGTLGFTKLWSLSRLHILPGVIFPGVMMIGKGVSNYQVYHHHSNGYFGRGYLYTASLCNAAHLISYPFDVAFGRFASTMATEVSLRDYFRKIYMHHGIERLYSGYSLCVASTCIHLLIALPINHHLQSKLKERISYQIDSSPIATSTIRPLEPRELKPIEMFPWNIIFGSVSAFLAKTMTYPIDTIRIRYQQESWKQKGRLKWKHLVDSIKDSFRGGICRLYAGYPVRSALFIPEFLVYGMVHYAVIKQRVTASMFILACNNLNGIHPGSRNINLWRPVNKAPEIASSASSAVELYERQENKTSVVTRLWQSVKRAAHLEDVIAFIICDIAIQEDPDEQVAEYFQYSVERLMMHPGEFTFAKFSMYIEDLCTKLRLIGKRPIPDDKMSGPLKQLRLQYEMLKFLTPREKESDSASVFSHEAKLVLAESAKCTVKDVNDMLYHHDICKTDRTWYFRRLVLGRHLPTTFEEREYLSYQRPTAREAAQLYPESKSLEAAKIREMRESLHYRKLP</sequence>